<dbReference type="Proteomes" id="UP000256253">
    <property type="component" value="Unassembled WGS sequence"/>
</dbReference>
<dbReference type="AlphaFoldDB" id="A0A3D9UX93"/>
<dbReference type="RefSeq" id="WP_170144068.1">
    <property type="nucleotide sequence ID" value="NZ_QTUA01000001.1"/>
</dbReference>
<organism evidence="1 2">
    <name type="scientific">Calidifontibacter indicus</name>
    <dbReference type="NCBI Taxonomy" id="419650"/>
    <lineage>
        <taxon>Bacteria</taxon>
        <taxon>Bacillati</taxon>
        <taxon>Actinomycetota</taxon>
        <taxon>Actinomycetes</taxon>
        <taxon>Micrococcales</taxon>
        <taxon>Dermacoccaceae</taxon>
        <taxon>Calidifontibacter</taxon>
    </lineage>
</organism>
<sequence length="46" mass="5402">MGRLVYVSIGSLDGFINDEHGEFDWSAPDAEVHSFLNERDWYDVRR</sequence>
<evidence type="ECO:0000313" key="1">
    <source>
        <dbReference type="EMBL" id="REF31205.1"/>
    </source>
</evidence>
<comment type="caution">
    <text evidence="1">The sequence shown here is derived from an EMBL/GenBank/DDBJ whole genome shotgun (WGS) entry which is preliminary data.</text>
</comment>
<keyword evidence="2" id="KW-1185">Reference proteome</keyword>
<accession>A0A3D9UX93</accession>
<reference evidence="1 2" key="1">
    <citation type="submission" date="2018-08" db="EMBL/GenBank/DDBJ databases">
        <title>Sequencing the genomes of 1000 actinobacteria strains.</title>
        <authorList>
            <person name="Klenk H.-P."/>
        </authorList>
    </citation>
    <scope>NUCLEOTIDE SEQUENCE [LARGE SCALE GENOMIC DNA]</scope>
    <source>
        <strain evidence="1 2">DSM 22967</strain>
    </source>
</reference>
<proteinExistence type="predicted"/>
<evidence type="ECO:0008006" key="3">
    <source>
        <dbReference type="Google" id="ProtNLM"/>
    </source>
</evidence>
<protein>
    <recommendedName>
        <fullName evidence="3">RibD domain-containing protein</fullName>
    </recommendedName>
</protein>
<name>A0A3D9UX93_9MICO</name>
<gene>
    <name evidence="1" type="ORF">DFJ65_2253</name>
</gene>
<evidence type="ECO:0000313" key="2">
    <source>
        <dbReference type="Proteomes" id="UP000256253"/>
    </source>
</evidence>
<dbReference type="EMBL" id="QTUA01000001">
    <property type="protein sequence ID" value="REF31205.1"/>
    <property type="molecule type" value="Genomic_DNA"/>
</dbReference>